<protein>
    <submittedName>
        <fullName evidence="3">Uncharacterized protein</fullName>
    </submittedName>
</protein>
<feature type="compositionally biased region" description="Basic and acidic residues" evidence="1">
    <location>
        <begin position="103"/>
        <end position="140"/>
    </location>
</feature>
<evidence type="ECO:0000313" key="3">
    <source>
        <dbReference type="EMBL" id="KAK1311394.1"/>
    </source>
</evidence>
<feature type="region of interest" description="Disordered" evidence="1">
    <location>
        <begin position="36"/>
        <end position="80"/>
    </location>
</feature>
<keyword evidence="2" id="KW-1133">Transmembrane helix</keyword>
<keyword evidence="4" id="KW-1185">Reference proteome</keyword>
<dbReference type="EMBL" id="JAUJYO010000008">
    <property type="protein sequence ID" value="KAK1311394.1"/>
    <property type="molecule type" value="Genomic_DNA"/>
</dbReference>
<evidence type="ECO:0000313" key="4">
    <source>
        <dbReference type="Proteomes" id="UP001180020"/>
    </source>
</evidence>
<organism evidence="3 4">
    <name type="scientific">Acorus calamus</name>
    <name type="common">Sweet flag</name>
    <dbReference type="NCBI Taxonomy" id="4465"/>
    <lineage>
        <taxon>Eukaryota</taxon>
        <taxon>Viridiplantae</taxon>
        <taxon>Streptophyta</taxon>
        <taxon>Embryophyta</taxon>
        <taxon>Tracheophyta</taxon>
        <taxon>Spermatophyta</taxon>
        <taxon>Magnoliopsida</taxon>
        <taxon>Liliopsida</taxon>
        <taxon>Acoraceae</taxon>
        <taxon>Acorus</taxon>
    </lineage>
</organism>
<gene>
    <name evidence="3" type="ORF">QJS10_CPA08g01201</name>
</gene>
<feature type="compositionally biased region" description="Basic and acidic residues" evidence="1">
    <location>
        <begin position="148"/>
        <end position="195"/>
    </location>
</feature>
<proteinExistence type="predicted"/>
<feature type="transmembrane region" description="Helical" evidence="2">
    <location>
        <begin position="6"/>
        <end position="30"/>
    </location>
</feature>
<name>A0AAV9EEN1_ACOCL</name>
<keyword evidence="2" id="KW-0472">Membrane</keyword>
<feature type="region of interest" description="Disordered" evidence="1">
    <location>
        <begin position="103"/>
        <end position="254"/>
    </location>
</feature>
<reference evidence="3" key="1">
    <citation type="journal article" date="2023" name="Nat. Commun.">
        <title>Diploid and tetraploid genomes of Acorus and the evolution of monocots.</title>
        <authorList>
            <person name="Ma L."/>
            <person name="Liu K.W."/>
            <person name="Li Z."/>
            <person name="Hsiao Y.Y."/>
            <person name="Qi Y."/>
            <person name="Fu T."/>
            <person name="Tang G.D."/>
            <person name="Zhang D."/>
            <person name="Sun W.H."/>
            <person name="Liu D.K."/>
            <person name="Li Y."/>
            <person name="Chen G.Z."/>
            <person name="Liu X.D."/>
            <person name="Liao X.Y."/>
            <person name="Jiang Y.T."/>
            <person name="Yu X."/>
            <person name="Hao Y."/>
            <person name="Huang J."/>
            <person name="Zhao X.W."/>
            <person name="Ke S."/>
            <person name="Chen Y.Y."/>
            <person name="Wu W.L."/>
            <person name="Hsu J.L."/>
            <person name="Lin Y.F."/>
            <person name="Huang M.D."/>
            <person name="Li C.Y."/>
            <person name="Huang L."/>
            <person name="Wang Z.W."/>
            <person name="Zhao X."/>
            <person name="Zhong W.Y."/>
            <person name="Peng D.H."/>
            <person name="Ahmad S."/>
            <person name="Lan S."/>
            <person name="Zhang J.S."/>
            <person name="Tsai W.C."/>
            <person name="Van de Peer Y."/>
            <person name="Liu Z.J."/>
        </authorList>
    </citation>
    <scope>NUCLEOTIDE SEQUENCE</scope>
    <source>
        <strain evidence="3">CP</strain>
    </source>
</reference>
<accession>A0AAV9EEN1</accession>
<dbReference type="AlphaFoldDB" id="A0AAV9EEN1"/>
<comment type="caution">
    <text evidence="3">The sequence shown here is derived from an EMBL/GenBank/DDBJ whole genome shotgun (WGS) entry which is preliminary data.</text>
</comment>
<feature type="compositionally biased region" description="Basic residues" evidence="1">
    <location>
        <begin position="43"/>
        <end position="52"/>
    </location>
</feature>
<sequence>MGMLDLPPQAIAGMMGITNLTFGIFILIAAKEEEVSMEQTREGRRRRRLRKKYVLEDTDSDSGLRPPGNQNKKVESSSDTESTEAFVDSFFGCSFENAVAEEKSVSKSAGEDNKKKSSGDVQKNRDNKTKNLGNKAEKESPKKKKKKRNEENAVGKCDKKESIVESEKHSGNKAEESLKNKKRKNEDLGRDRILSDEALGDGSKQRKNEEIVLSGARIEDNKKLKKKKREKSKTIDNKANEDVEQKASLLNETV</sequence>
<dbReference type="Proteomes" id="UP001180020">
    <property type="component" value="Unassembled WGS sequence"/>
</dbReference>
<reference evidence="3" key="2">
    <citation type="submission" date="2023-06" db="EMBL/GenBank/DDBJ databases">
        <authorList>
            <person name="Ma L."/>
            <person name="Liu K.-W."/>
            <person name="Li Z."/>
            <person name="Hsiao Y.-Y."/>
            <person name="Qi Y."/>
            <person name="Fu T."/>
            <person name="Tang G."/>
            <person name="Zhang D."/>
            <person name="Sun W.-H."/>
            <person name="Liu D.-K."/>
            <person name="Li Y."/>
            <person name="Chen G.-Z."/>
            <person name="Liu X.-D."/>
            <person name="Liao X.-Y."/>
            <person name="Jiang Y.-T."/>
            <person name="Yu X."/>
            <person name="Hao Y."/>
            <person name="Huang J."/>
            <person name="Zhao X.-W."/>
            <person name="Ke S."/>
            <person name="Chen Y.-Y."/>
            <person name="Wu W.-L."/>
            <person name="Hsu J.-L."/>
            <person name="Lin Y.-F."/>
            <person name="Huang M.-D."/>
            <person name="Li C.-Y."/>
            <person name="Huang L."/>
            <person name="Wang Z.-W."/>
            <person name="Zhao X."/>
            <person name="Zhong W.-Y."/>
            <person name="Peng D.-H."/>
            <person name="Ahmad S."/>
            <person name="Lan S."/>
            <person name="Zhang J.-S."/>
            <person name="Tsai W.-C."/>
            <person name="Van De Peer Y."/>
            <person name="Liu Z.-J."/>
        </authorList>
    </citation>
    <scope>NUCLEOTIDE SEQUENCE</scope>
    <source>
        <strain evidence="3">CP</strain>
        <tissue evidence="3">Leaves</tissue>
    </source>
</reference>
<evidence type="ECO:0000256" key="1">
    <source>
        <dbReference type="SAM" id="MobiDB-lite"/>
    </source>
</evidence>
<feature type="compositionally biased region" description="Basic and acidic residues" evidence="1">
    <location>
        <begin position="232"/>
        <end position="245"/>
    </location>
</feature>
<keyword evidence="2" id="KW-0812">Transmembrane</keyword>
<evidence type="ECO:0000256" key="2">
    <source>
        <dbReference type="SAM" id="Phobius"/>
    </source>
</evidence>